<dbReference type="EMBL" id="FNLN01000025">
    <property type="protein sequence ID" value="SDU11526.1"/>
    <property type="molecule type" value="Genomic_DNA"/>
</dbReference>
<dbReference type="InterPro" id="IPR016181">
    <property type="entry name" value="Acyl_CoA_acyltransferase"/>
</dbReference>
<dbReference type="PANTHER" id="PTHR43877:SF2">
    <property type="entry name" value="AMINOALKYLPHOSPHONATE N-ACETYLTRANSFERASE-RELATED"/>
    <property type="match status" value="1"/>
</dbReference>
<evidence type="ECO:0000313" key="5">
    <source>
        <dbReference type="Proteomes" id="UP000182882"/>
    </source>
</evidence>
<dbReference type="Gene3D" id="3.40.630.30">
    <property type="match status" value="1"/>
</dbReference>
<keyword evidence="2" id="KW-0012">Acyltransferase</keyword>
<keyword evidence="4" id="KW-0689">Ribosomal protein</keyword>
<dbReference type="SUPFAM" id="SSF55729">
    <property type="entry name" value="Acyl-CoA N-acyltransferases (Nat)"/>
    <property type="match status" value="1"/>
</dbReference>
<evidence type="ECO:0000259" key="3">
    <source>
        <dbReference type="PROSITE" id="PS51186"/>
    </source>
</evidence>
<dbReference type="GO" id="GO:0016747">
    <property type="term" value="F:acyltransferase activity, transferring groups other than amino-acyl groups"/>
    <property type="evidence" value="ECO:0007669"/>
    <property type="project" value="InterPro"/>
</dbReference>
<organism evidence="4 5">
    <name type="scientific">Nitrosomonas ureae</name>
    <dbReference type="NCBI Taxonomy" id="44577"/>
    <lineage>
        <taxon>Bacteria</taxon>
        <taxon>Pseudomonadati</taxon>
        <taxon>Pseudomonadota</taxon>
        <taxon>Betaproteobacteria</taxon>
        <taxon>Nitrosomonadales</taxon>
        <taxon>Nitrosomonadaceae</taxon>
        <taxon>Nitrosomonas</taxon>
    </lineage>
</organism>
<evidence type="ECO:0000256" key="1">
    <source>
        <dbReference type="ARBA" id="ARBA00022679"/>
    </source>
</evidence>
<dbReference type="AlphaFoldDB" id="A0A1H2FW25"/>
<dbReference type="KEGG" id="nur:ATY38_10440"/>
<evidence type="ECO:0000256" key="2">
    <source>
        <dbReference type="ARBA" id="ARBA00023315"/>
    </source>
</evidence>
<keyword evidence="1" id="KW-0808">Transferase</keyword>
<accession>A0A1H2FW25</accession>
<sequence length="170" mass="19673">MDFSTFRLEKAGYHQAQAISDLINQTYRGEIGWTTEAAIIQGDRTDRLEIETAMRHSDACFFVAYQAFMLVSCIYVAKEKEQAYIGFFSVHPSLQQQGVGKYMLEYAEAFAYNIMQVRNFSMFVVSQRRELIAFYQRRGYRLTGQVKAFPFHLGIPKASNLTIDYLEKVL</sequence>
<dbReference type="PANTHER" id="PTHR43877">
    <property type="entry name" value="AMINOALKYLPHOSPHONATE N-ACETYLTRANSFERASE-RELATED-RELATED"/>
    <property type="match status" value="1"/>
</dbReference>
<dbReference type="InterPro" id="IPR000182">
    <property type="entry name" value="GNAT_dom"/>
</dbReference>
<protein>
    <submittedName>
        <fullName evidence="4">Ribosomal protein S18 acetylase RimI</fullName>
    </submittedName>
</protein>
<evidence type="ECO:0000313" key="4">
    <source>
        <dbReference type="EMBL" id="SDU11526.1"/>
    </source>
</evidence>
<dbReference type="Pfam" id="PF13508">
    <property type="entry name" value="Acetyltransf_7"/>
    <property type="match status" value="1"/>
</dbReference>
<dbReference type="InterPro" id="IPR050832">
    <property type="entry name" value="Bact_Acetyltransf"/>
</dbReference>
<reference evidence="5" key="1">
    <citation type="submission" date="2016-10" db="EMBL/GenBank/DDBJ databases">
        <authorList>
            <person name="Varghese N."/>
            <person name="Submissions S."/>
        </authorList>
    </citation>
    <scope>NUCLEOTIDE SEQUENCE [LARGE SCALE GENOMIC DNA]</scope>
    <source>
        <strain evidence="5">Nm10</strain>
    </source>
</reference>
<gene>
    <name evidence="4" type="ORF">SAMN05216406_12520</name>
</gene>
<dbReference type="Proteomes" id="UP000182882">
    <property type="component" value="Unassembled WGS sequence"/>
</dbReference>
<name>A0A1H2FW25_9PROT</name>
<keyword evidence="4" id="KW-0687">Ribonucleoprotein</keyword>
<dbReference type="GO" id="GO:0005840">
    <property type="term" value="C:ribosome"/>
    <property type="evidence" value="ECO:0007669"/>
    <property type="project" value="UniProtKB-KW"/>
</dbReference>
<dbReference type="RefSeq" id="WP_062559247.1">
    <property type="nucleotide sequence ID" value="NZ_CP013341.1"/>
</dbReference>
<dbReference type="CDD" id="cd04301">
    <property type="entry name" value="NAT_SF"/>
    <property type="match status" value="1"/>
</dbReference>
<feature type="domain" description="N-acetyltransferase" evidence="3">
    <location>
        <begin position="4"/>
        <end position="162"/>
    </location>
</feature>
<proteinExistence type="predicted"/>
<dbReference type="PROSITE" id="PS51186">
    <property type="entry name" value="GNAT"/>
    <property type="match status" value="1"/>
</dbReference>
<keyword evidence="5" id="KW-1185">Reference proteome</keyword>